<dbReference type="AlphaFoldDB" id="A0A6J7J1B5"/>
<dbReference type="PANTHER" id="PTHR30157">
    <property type="entry name" value="FERRIC REDUCTASE, NADPH-DEPENDENT"/>
    <property type="match status" value="1"/>
</dbReference>
<evidence type="ECO:0000259" key="2">
    <source>
        <dbReference type="PROSITE" id="PS51384"/>
    </source>
</evidence>
<dbReference type="FunFam" id="2.40.30.10:FF:000131">
    <property type="entry name" value="NADPH-dependent ferric siderophore reductase"/>
    <property type="match status" value="1"/>
</dbReference>
<dbReference type="Pfam" id="PF08021">
    <property type="entry name" value="FAD_binding_9"/>
    <property type="match status" value="1"/>
</dbReference>
<dbReference type="Pfam" id="PF04954">
    <property type="entry name" value="SIP"/>
    <property type="match status" value="1"/>
</dbReference>
<dbReference type="EMBL" id="CAFBMK010000205">
    <property type="protein sequence ID" value="CAB4936651.1"/>
    <property type="molecule type" value="Genomic_DNA"/>
</dbReference>
<proteinExistence type="predicted"/>
<evidence type="ECO:0000256" key="1">
    <source>
        <dbReference type="SAM" id="MobiDB-lite"/>
    </source>
</evidence>
<protein>
    <submittedName>
        <fullName evidence="3">Unannotated protein</fullName>
    </submittedName>
</protein>
<dbReference type="PANTHER" id="PTHR30157:SF0">
    <property type="entry name" value="NADPH-DEPENDENT FERRIC-CHELATE REDUCTASE"/>
    <property type="match status" value="1"/>
</dbReference>
<dbReference type="CDD" id="cd06193">
    <property type="entry name" value="siderophore_interacting"/>
    <property type="match status" value="1"/>
</dbReference>
<dbReference type="InterPro" id="IPR039261">
    <property type="entry name" value="FNR_nucleotide-bd"/>
</dbReference>
<gene>
    <name evidence="3" type="ORF">UFOPK3564_02681</name>
</gene>
<dbReference type="PROSITE" id="PS51384">
    <property type="entry name" value="FAD_FR"/>
    <property type="match status" value="1"/>
</dbReference>
<reference evidence="3" key="1">
    <citation type="submission" date="2020-05" db="EMBL/GenBank/DDBJ databases">
        <authorList>
            <person name="Chiriac C."/>
            <person name="Salcher M."/>
            <person name="Ghai R."/>
            <person name="Kavagutti S V."/>
        </authorList>
    </citation>
    <scope>NUCLEOTIDE SEQUENCE</scope>
</reference>
<accession>A0A6J7J1B5</accession>
<dbReference type="InterPro" id="IPR017938">
    <property type="entry name" value="Riboflavin_synthase-like_b-brl"/>
</dbReference>
<evidence type="ECO:0000313" key="3">
    <source>
        <dbReference type="EMBL" id="CAB4936651.1"/>
    </source>
</evidence>
<dbReference type="SUPFAM" id="SSF63380">
    <property type="entry name" value="Riboflavin synthase domain-like"/>
    <property type="match status" value="1"/>
</dbReference>
<name>A0A6J7J1B5_9ZZZZ</name>
<sequence>MADTSAPARPARQAVRTVVSRVDRISPHVLRVVLGGPDLEGFPAGAFTDHYVKLLFPAPGAPYGPDFDPAEVRATLPRAQWPRTRTYTVRAWDPVRTELTIDVVQHGDSGLAGPWAAAARPGDVLRLLGPGGAYAPDPSADWHLLVGDASVLPAIAASLRRIPAGVPVHVVAEVPDATEQQELESPGELTTTWVHRGEAGALPPAEEPLVVAVRGLDFPGGRVHAFVHGEAVAVRELRRHLLADRGLSRQDVSISGYWKRTLDEDGWQSSKAAWNAEVESDVDQATGPPRGRVGYASVGSDADPGPHDPRATRSTSHS</sequence>
<dbReference type="InterPro" id="IPR039374">
    <property type="entry name" value="SIP_fam"/>
</dbReference>
<dbReference type="Gene3D" id="3.40.50.80">
    <property type="entry name" value="Nucleotide-binding domain of ferredoxin-NADP reductase (FNR) module"/>
    <property type="match status" value="1"/>
</dbReference>
<dbReference type="GO" id="GO:0016491">
    <property type="term" value="F:oxidoreductase activity"/>
    <property type="evidence" value="ECO:0007669"/>
    <property type="project" value="InterPro"/>
</dbReference>
<dbReference type="InterPro" id="IPR017927">
    <property type="entry name" value="FAD-bd_FR_type"/>
</dbReference>
<dbReference type="InterPro" id="IPR013113">
    <property type="entry name" value="SIP_FAD-bd"/>
</dbReference>
<feature type="domain" description="FAD-binding FR-type" evidence="2">
    <location>
        <begin position="12"/>
        <end position="137"/>
    </location>
</feature>
<dbReference type="Gene3D" id="2.40.30.10">
    <property type="entry name" value="Translation factors"/>
    <property type="match status" value="1"/>
</dbReference>
<feature type="region of interest" description="Disordered" evidence="1">
    <location>
        <begin position="273"/>
        <end position="318"/>
    </location>
</feature>
<organism evidence="3">
    <name type="scientific">freshwater metagenome</name>
    <dbReference type="NCBI Taxonomy" id="449393"/>
    <lineage>
        <taxon>unclassified sequences</taxon>
        <taxon>metagenomes</taxon>
        <taxon>ecological metagenomes</taxon>
    </lineage>
</organism>
<dbReference type="InterPro" id="IPR007037">
    <property type="entry name" value="SIP_rossman_dom"/>
</dbReference>